<feature type="compositionally biased region" description="Basic and acidic residues" evidence="1">
    <location>
        <begin position="97"/>
        <end position="106"/>
    </location>
</feature>
<sequence length="106" mass="11254">MTKRILTYTPTDETDASVTTYGHVFSAGVPLDLGEDEAAYARLKGNPEFSADGKEKRTKAKADVEPQLPADPSADESNDGKDAKTRAALQARALKTAKAEAGKESV</sequence>
<evidence type="ECO:0000256" key="1">
    <source>
        <dbReference type="SAM" id="MobiDB-lite"/>
    </source>
</evidence>
<dbReference type="Proteomes" id="UP000515317">
    <property type="component" value="Chromosome"/>
</dbReference>
<dbReference type="KEGG" id="tso:IZ6_10920"/>
<feature type="compositionally biased region" description="Basic and acidic residues" evidence="1">
    <location>
        <begin position="51"/>
        <end position="64"/>
    </location>
</feature>
<dbReference type="AlphaFoldDB" id="A0A6S6QQW1"/>
<dbReference type="EMBL" id="AP023361">
    <property type="protein sequence ID" value="BCJ90357.1"/>
    <property type="molecule type" value="Genomic_DNA"/>
</dbReference>
<accession>A0A6S6QQW1</accession>
<gene>
    <name evidence="2" type="ORF">IZ6_10920</name>
</gene>
<dbReference type="RefSeq" id="WP_222876989.1">
    <property type="nucleotide sequence ID" value="NZ_AP023361.1"/>
</dbReference>
<reference evidence="2 3" key="1">
    <citation type="submission" date="2020-08" db="EMBL/GenBank/DDBJ databases">
        <title>Genome sequence of Rhizobiales bacterium strain IZ6.</title>
        <authorList>
            <person name="Nakai R."/>
            <person name="Naganuma T."/>
        </authorList>
    </citation>
    <scope>NUCLEOTIDE SEQUENCE [LARGE SCALE GENOMIC DNA]</scope>
    <source>
        <strain evidence="2 3">IZ6</strain>
    </source>
</reference>
<evidence type="ECO:0000313" key="2">
    <source>
        <dbReference type="EMBL" id="BCJ90357.1"/>
    </source>
</evidence>
<evidence type="ECO:0000313" key="3">
    <source>
        <dbReference type="Proteomes" id="UP000515317"/>
    </source>
</evidence>
<keyword evidence="3" id="KW-1185">Reference proteome</keyword>
<proteinExistence type="predicted"/>
<protein>
    <submittedName>
        <fullName evidence="2">Uncharacterized protein</fullName>
    </submittedName>
</protein>
<feature type="region of interest" description="Disordered" evidence="1">
    <location>
        <begin position="46"/>
        <end position="106"/>
    </location>
</feature>
<name>A0A6S6QQW1_9HYPH</name>
<organism evidence="2 3">
    <name type="scientific">Terrihabitans soli</name>
    <dbReference type="NCBI Taxonomy" id="708113"/>
    <lineage>
        <taxon>Bacteria</taxon>
        <taxon>Pseudomonadati</taxon>
        <taxon>Pseudomonadota</taxon>
        <taxon>Alphaproteobacteria</taxon>
        <taxon>Hyphomicrobiales</taxon>
        <taxon>Terrihabitans</taxon>
    </lineage>
</organism>